<feature type="transmembrane region" description="Helical" evidence="9">
    <location>
        <begin position="135"/>
        <end position="154"/>
    </location>
</feature>
<keyword evidence="7 9" id="KW-0472">Membrane</keyword>
<evidence type="ECO:0000256" key="2">
    <source>
        <dbReference type="ARBA" id="ARBA00022475"/>
    </source>
</evidence>
<evidence type="ECO:0000256" key="9">
    <source>
        <dbReference type="SAM" id="Phobius"/>
    </source>
</evidence>
<protein>
    <submittedName>
        <fullName evidence="11">Glycosyltransferase family 39 protein</fullName>
    </submittedName>
</protein>
<dbReference type="RefSeq" id="WP_157416205.1">
    <property type="nucleotide sequence ID" value="NZ_BAAAMK010000001.1"/>
</dbReference>
<keyword evidence="12" id="KW-1185">Reference proteome</keyword>
<evidence type="ECO:0000256" key="3">
    <source>
        <dbReference type="ARBA" id="ARBA00022676"/>
    </source>
</evidence>
<evidence type="ECO:0000313" key="12">
    <source>
        <dbReference type="Proteomes" id="UP001499954"/>
    </source>
</evidence>
<keyword evidence="4" id="KW-0808">Transferase</keyword>
<dbReference type="Proteomes" id="UP001499954">
    <property type="component" value="Unassembled WGS sequence"/>
</dbReference>
<dbReference type="PANTHER" id="PTHR33908:SF11">
    <property type="entry name" value="MEMBRANE PROTEIN"/>
    <property type="match status" value="1"/>
</dbReference>
<organism evidence="11 12">
    <name type="scientific">Agromyces allii</name>
    <dbReference type="NCBI Taxonomy" id="393607"/>
    <lineage>
        <taxon>Bacteria</taxon>
        <taxon>Bacillati</taxon>
        <taxon>Actinomycetota</taxon>
        <taxon>Actinomycetes</taxon>
        <taxon>Micrococcales</taxon>
        <taxon>Microbacteriaceae</taxon>
        <taxon>Agromyces</taxon>
    </lineage>
</organism>
<keyword evidence="6 9" id="KW-1133">Transmembrane helix</keyword>
<feature type="transmembrane region" description="Helical" evidence="9">
    <location>
        <begin position="102"/>
        <end position="123"/>
    </location>
</feature>
<feature type="transmembrane region" description="Helical" evidence="9">
    <location>
        <begin position="308"/>
        <end position="325"/>
    </location>
</feature>
<feature type="transmembrane region" description="Helical" evidence="9">
    <location>
        <begin position="44"/>
        <end position="64"/>
    </location>
</feature>
<reference evidence="11 12" key="1">
    <citation type="journal article" date="2019" name="Int. J. Syst. Evol. Microbiol.">
        <title>The Global Catalogue of Microorganisms (GCM) 10K type strain sequencing project: providing services to taxonomists for standard genome sequencing and annotation.</title>
        <authorList>
            <consortium name="The Broad Institute Genomics Platform"/>
            <consortium name="The Broad Institute Genome Sequencing Center for Infectious Disease"/>
            <person name="Wu L."/>
            <person name="Ma J."/>
        </authorList>
    </citation>
    <scope>NUCLEOTIDE SEQUENCE [LARGE SCALE GENOMIC DNA]</scope>
    <source>
        <strain evidence="11 12">JCM 13584</strain>
    </source>
</reference>
<dbReference type="EMBL" id="BAAAMK010000001">
    <property type="protein sequence ID" value="GAA1938773.1"/>
    <property type="molecule type" value="Genomic_DNA"/>
</dbReference>
<keyword evidence="2" id="KW-1003">Cell membrane</keyword>
<dbReference type="PANTHER" id="PTHR33908">
    <property type="entry name" value="MANNOSYLTRANSFERASE YKCB-RELATED"/>
    <property type="match status" value="1"/>
</dbReference>
<evidence type="ECO:0000256" key="1">
    <source>
        <dbReference type="ARBA" id="ARBA00004651"/>
    </source>
</evidence>
<sequence length="541" mass="56768">MSDAAGGHAPTRPSGEAPVRGIRPALPDAPARIARLAPLARGPVFGAMAALAVLLATTSQWYGFHRDELYFRMLDPAWGYVDQPPFTPWLARTITSVVDEPWALRIPAILAAAAAVLVLALVAREAGGGRRAQAVAAWAAASASFPMVFGHVLLTASFDLLVWPLVALFAMRALLREGRDGAGGGTAGRWWLAVGLVTGLATYNKLLVLLLVAGIALGLLVVGPWRVLRSGWLWAGVGIAVVIALPNLVFQVANDLPQLRMGAALAEDTDGAGRLLTLPFLLLLAGPPLVPIWIAGLVGLFRRPAWRPIRVFAVAFAVVVLATIVGGAQPYYPLGMIEVLLALGAVPTAEWMRTRGRSALVWAGIALNAVVSALIALPLLPLALVGASPFAAMNQTVGDTIGWPTYVAQVAAVVDDVRDGDAAGSAGAAANADAPVVITSNYGEAGALARYGADHGLDPDAVYSGHNALWFQARPSDAATEVVFVGELYRRVTGDFASCTTEAHLDNGLDVDNEEQGVPITHCTGRITGWDELWPRLAHLS</sequence>
<gene>
    <name evidence="11" type="ORF">GCM10009717_01470</name>
</gene>
<comment type="subcellular location">
    <subcellularLocation>
        <location evidence="1">Cell membrane</location>
        <topology evidence="1">Multi-pass membrane protein</topology>
    </subcellularLocation>
</comment>
<feature type="transmembrane region" description="Helical" evidence="9">
    <location>
        <begin position="331"/>
        <end position="352"/>
    </location>
</feature>
<feature type="transmembrane region" description="Helical" evidence="9">
    <location>
        <begin position="232"/>
        <end position="253"/>
    </location>
</feature>
<comment type="caution">
    <text evidence="11">The sequence shown here is derived from an EMBL/GenBank/DDBJ whole genome shotgun (WGS) entry which is preliminary data.</text>
</comment>
<dbReference type="Pfam" id="PF13231">
    <property type="entry name" value="PMT_2"/>
    <property type="match status" value="1"/>
</dbReference>
<evidence type="ECO:0000256" key="4">
    <source>
        <dbReference type="ARBA" id="ARBA00022679"/>
    </source>
</evidence>
<proteinExistence type="predicted"/>
<accession>A0ABN2PYN5</accession>
<feature type="domain" description="Glycosyltransferase RgtA/B/C/D-like" evidence="10">
    <location>
        <begin position="82"/>
        <end position="249"/>
    </location>
</feature>
<dbReference type="InterPro" id="IPR050297">
    <property type="entry name" value="LipidA_mod_glycosyltrf_83"/>
</dbReference>
<feature type="transmembrane region" description="Helical" evidence="9">
    <location>
        <begin position="359"/>
        <end position="384"/>
    </location>
</feature>
<evidence type="ECO:0000313" key="11">
    <source>
        <dbReference type="EMBL" id="GAA1938773.1"/>
    </source>
</evidence>
<keyword evidence="5 9" id="KW-0812">Transmembrane</keyword>
<evidence type="ECO:0000256" key="5">
    <source>
        <dbReference type="ARBA" id="ARBA00022692"/>
    </source>
</evidence>
<keyword evidence="3" id="KW-0328">Glycosyltransferase</keyword>
<evidence type="ECO:0000256" key="6">
    <source>
        <dbReference type="ARBA" id="ARBA00022989"/>
    </source>
</evidence>
<evidence type="ECO:0000256" key="8">
    <source>
        <dbReference type="SAM" id="MobiDB-lite"/>
    </source>
</evidence>
<name>A0ABN2PYN5_9MICO</name>
<feature type="transmembrane region" description="Helical" evidence="9">
    <location>
        <begin position="280"/>
        <end position="301"/>
    </location>
</feature>
<feature type="region of interest" description="Disordered" evidence="8">
    <location>
        <begin position="1"/>
        <end position="21"/>
    </location>
</feature>
<evidence type="ECO:0000259" key="10">
    <source>
        <dbReference type="Pfam" id="PF13231"/>
    </source>
</evidence>
<dbReference type="InterPro" id="IPR038731">
    <property type="entry name" value="RgtA/B/C-like"/>
</dbReference>
<evidence type="ECO:0000256" key="7">
    <source>
        <dbReference type="ARBA" id="ARBA00023136"/>
    </source>
</evidence>
<feature type="transmembrane region" description="Helical" evidence="9">
    <location>
        <begin position="206"/>
        <end position="225"/>
    </location>
</feature>